<dbReference type="InterPro" id="IPR017896">
    <property type="entry name" value="4Fe4S_Fe-S-bd"/>
</dbReference>
<keyword evidence="1" id="KW-0479">Metal-binding</keyword>
<dbReference type="InterPro" id="IPR051460">
    <property type="entry name" value="HdrC_iron-sulfur_subunit"/>
</dbReference>
<evidence type="ECO:0000313" key="5">
    <source>
        <dbReference type="EMBL" id="OAG27087.1"/>
    </source>
</evidence>
<name>A0A177E552_9BACT</name>
<evidence type="ECO:0000259" key="4">
    <source>
        <dbReference type="PROSITE" id="PS51379"/>
    </source>
</evidence>
<evidence type="ECO:0000313" key="6">
    <source>
        <dbReference type="Proteomes" id="UP000076964"/>
    </source>
</evidence>
<dbReference type="InterPro" id="IPR009051">
    <property type="entry name" value="Helical_ferredxn"/>
</dbReference>
<dbReference type="GO" id="GO:0046872">
    <property type="term" value="F:metal ion binding"/>
    <property type="evidence" value="ECO:0007669"/>
    <property type="project" value="UniProtKB-KW"/>
</dbReference>
<dbReference type="Proteomes" id="UP000076964">
    <property type="component" value="Unassembled WGS sequence"/>
</dbReference>
<evidence type="ECO:0000256" key="3">
    <source>
        <dbReference type="ARBA" id="ARBA00023014"/>
    </source>
</evidence>
<dbReference type="Pfam" id="PF13183">
    <property type="entry name" value="Fer4_8"/>
    <property type="match status" value="1"/>
</dbReference>
<dbReference type="Gene3D" id="3.30.70.20">
    <property type="match status" value="2"/>
</dbReference>
<dbReference type="PANTHER" id="PTHR43255:SF2">
    <property type="entry name" value="HETERODISULFIDE REDUCTASE RELATED PROTEIN"/>
    <property type="match status" value="1"/>
</dbReference>
<dbReference type="STRING" id="1795632.TH606_08825"/>
<gene>
    <name evidence="5" type="ORF">TH606_08825</name>
</gene>
<dbReference type="OrthoDB" id="9794954at2"/>
<keyword evidence="3" id="KW-0411">Iron-sulfur</keyword>
<feature type="domain" description="4Fe-4S ferredoxin-type" evidence="4">
    <location>
        <begin position="62"/>
        <end position="93"/>
    </location>
</feature>
<accession>A0A177E552</accession>
<sequence length="189" mass="20435">MLELKKREANFGLELKEKYQAPATLAQCFRCGACSGICPVEKVEEDFDPRVFVHGVLLGLKEKLLSGEAIWKCSGCGSCIPVCPMDVKPMEVIKALKAVVEKRDPELALEMRFKVGRLARVDAGKCIACLTCVRDCPFGAPYITEEGYAVIQPDKCKGCGICVVECPARAIILNASPEMIATVRGGGHG</sequence>
<reference evidence="5 6" key="1">
    <citation type="submission" date="2016-02" db="EMBL/GenBank/DDBJ databases">
        <title>Draft genome sequence of Thermodesulfatator sp. S606.</title>
        <authorList>
            <person name="Lai Q."/>
            <person name="Cao J."/>
            <person name="Dupont S."/>
            <person name="Shao Z."/>
            <person name="Jebbar M."/>
            <person name="Alain K."/>
        </authorList>
    </citation>
    <scope>NUCLEOTIDE SEQUENCE [LARGE SCALE GENOMIC DNA]</scope>
    <source>
        <strain evidence="5 6">S606</strain>
    </source>
</reference>
<dbReference type="Gene3D" id="1.10.1060.10">
    <property type="entry name" value="Alpha-helical ferredoxin"/>
    <property type="match status" value="1"/>
</dbReference>
<protein>
    <recommendedName>
        <fullName evidence="4">4Fe-4S ferredoxin-type domain-containing protein</fullName>
    </recommendedName>
</protein>
<keyword evidence="6" id="KW-1185">Reference proteome</keyword>
<dbReference type="SUPFAM" id="SSF54862">
    <property type="entry name" value="4Fe-4S ferredoxins"/>
    <property type="match status" value="1"/>
</dbReference>
<dbReference type="PROSITE" id="PS51379">
    <property type="entry name" value="4FE4S_FER_2"/>
    <property type="match status" value="4"/>
</dbReference>
<feature type="domain" description="4Fe-4S ferredoxin-type" evidence="4">
    <location>
        <begin position="147"/>
        <end position="176"/>
    </location>
</feature>
<dbReference type="GO" id="GO:0051536">
    <property type="term" value="F:iron-sulfur cluster binding"/>
    <property type="evidence" value="ECO:0007669"/>
    <property type="project" value="UniProtKB-KW"/>
</dbReference>
<dbReference type="EMBL" id="LSFI01000042">
    <property type="protein sequence ID" value="OAG27087.1"/>
    <property type="molecule type" value="Genomic_DNA"/>
</dbReference>
<feature type="domain" description="4Fe-4S ferredoxin-type" evidence="4">
    <location>
        <begin position="19"/>
        <end position="48"/>
    </location>
</feature>
<comment type="caution">
    <text evidence="5">The sequence shown here is derived from an EMBL/GenBank/DDBJ whole genome shotgun (WGS) entry which is preliminary data.</text>
</comment>
<dbReference type="AlphaFoldDB" id="A0A177E552"/>
<evidence type="ECO:0000256" key="2">
    <source>
        <dbReference type="ARBA" id="ARBA00023004"/>
    </source>
</evidence>
<organism evidence="5 6">
    <name type="scientific">Thermodesulfatator autotrophicus</name>
    <dbReference type="NCBI Taxonomy" id="1795632"/>
    <lineage>
        <taxon>Bacteria</taxon>
        <taxon>Pseudomonadati</taxon>
        <taxon>Thermodesulfobacteriota</taxon>
        <taxon>Thermodesulfobacteria</taxon>
        <taxon>Thermodesulfobacteriales</taxon>
        <taxon>Thermodesulfatatoraceae</taxon>
        <taxon>Thermodesulfatator</taxon>
    </lineage>
</organism>
<proteinExistence type="predicted"/>
<evidence type="ECO:0000256" key="1">
    <source>
        <dbReference type="ARBA" id="ARBA00022723"/>
    </source>
</evidence>
<dbReference type="InterPro" id="IPR017900">
    <property type="entry name" value="4Fe4S_Fe_S_CS"/>
</dbReference>
<feature type="domain" description="4Fe-4S ferredoxin-type" evidence="4">
    <location>
        <begin position="117"/>
        <end position="146"/>
    </location>
</feature>
<keyword evidence="2" id="KW-0408">Iron</keyword>
<dbReference type="Pfam" id="PF13187">
    <property type="entry name" value="Fer4_9"/>
    <property type="match status" value="1"/>
</dbReference>
<dbReference type="PROSITE" id="PS00198">
    <property type="entry name" value="4FE4S_FER_1"/>
    <property type="match status" value="2"/>
</dbReference>
<dbReference type="PANTHER" id="PTHR43255">
    <property type="entry name" value="IRON-SULFUR-BINDING OXIDOREDUCTASE FADF-RELATED-RELATED"/>
    <property type="match status" value="1"/>
</dbReference>
<dbReference type="GO" id="GO:0005886">
    <property type="term" value="C:plasma membrane"/>
    <property type="evidence" value="ECO:0007669"/>
    <property type="project" value="TreeGrafter"/>
</dbReference>
<dbReference type="RefSeq" id="WP_068543034.1">
    <property type="nucleotide sequence ID" value="NZ_LSFI01000042.1"/>
</dbReference>